<gene>
    <name evidence="1" type="ORF">BV22DRAFT_1015458</name>
</gene>
<proteinExistence type="predicted"/>
<dbReference type="Proteomes" id="UP000790709">
    <property type="component" value="Unassembled WGS sequence"/>
</dbReference>
<name>A0ACB8BE08_9AGAM</name>
<protein>
    <submittedName>
        <fullName evidence="1">Uncharacterized protein</fullName>
    </submittedName>
</protein>
<keyword evidence="2" id="KW-1185">Reference proteome</keyword>
<evidence type="ECO:0000313" key="2">
    <source>
        <dbReference type="Proteomes" id="UP000790709"/>
    </source>
</evidence>
<comment type="caution">
    <text evidence="1">The sequence shown here is derived from an EMBL/GenBank/DDBJ whole genome shotgun (WGS) entry which is preliminary data.</text>
</comment>
<sequence length="116" mass="12914">MSTVTPSAPTLHSFVLWAPDNEGVLAKRLSIRQQHLDNVNRLIAQKILRVGGGFMMPESVGAEAADRKFVGSCVIYEAANIDVVRRIVEEDVYYKEGVWDKEKLVILPIAMATPFN</sequence>
<evidence type="ECO:0000313" key="1">
    <source>
        <dbReference type="EMBL" id="KAH7923416.1"/>
    </source>
</evidence>
<dbReference type="EMBL" id="MU266453">
    <property type="protein sequence ID" value="KAH7923416.1"/>
    <property type="molecule type" value="Genomic_DNA"/>
</dbReference>
<organism evidence="1 2">
    <name type="scientific">Leucogyrophana mollusca</name>
    <dbReference type="NCBI Taxonomy" id="85980"/>
    <lineage>
        <taxon>Eukaryota</taxon>
        <taxon>Fungi</taxon>
        <taxon>Dikarya</taxon>
        <taxon>Basidiomycota</taxon>
        <taxon>Agaricomycotina</taxon>
        <taxon>Agaricomycetes</taxon>
        <taxon>Agaricomycetidae</taxon>
        <taxon>Boletales</taxon>
        <taxon>Boletales incertae sedis</taxon>
        <taxon>Leucogyrophana</taxon>
    </lineage>
</organism>
<accession>A0ACB8BE08</accession>
<reference evidence="1" key="1">
    <citation type="journal article" date="2021" name="New Phytol.">
        <title>Evolutionary innovations through gain and loss of genes in the ectomycorrhizal Boletales.</title>
        <authorList>
            <person name="Wu G."/>
            <person name="Miyauchi S."/>
            <person name="Morin E."/>
            <person name="Kuo A."/>
            <person name="Drula E."/>
            <person name="Varga T."/>
            <person name="Kohler A."/>
            <person name="Feng B."/>
            <person name="Cao Y."/>
            <person name="Lipzen A."/>
            <person name="Daum C."/>
            <person name="Hundley H."/>
            <person name="Pangilinan J."/>
            <person name="Johnson J."/>
            <person name="Barry K."/>
            <person name="LaButti K."/>
            <person name="Ng V."/>
            <person name="Ahrendt S."/>
            <person name="Min B."/>
            <person name="Choi I.G."/>
            <person name="Park H."/>
            <person name="Plett J.M."/>
            <person name="Magnuson J."/>
            <person name="Spatafora J.W."/>
            <person name="Nagy L.G."/>
            <person name="Henrissat B."/>
            <person name="Grigoriev I.V."/>
            <person name="Yang Z.L."/>
            <person name="Xu J."/>
            <person name="Martin F.M."/>
        </authorList>
    </citation>
    <scope>NUCLEOTIDE SEQUENCE</scope>
    <source>
        <strain evidence="1">KUC20120723A-06</strain>
    </source>
</reference>